<keyword evidence="6 13" id="KW-0028">Amino-acid biosynthesis</keyword>
<dbReference type="NCBIfam" id="TIGR01366">
    <property type="entry name" value="serC_3"/>
    <property type="match status" value="1"/>
</dbReference>
<feature type="binding site" evidence="13">
    <location>
        <position position="149"/>
    </location>
    <ligand>
        <name>pyridoxal 5'-phosphate</name>
        <dbReference type="ChEBI" id="CHEBI:597326"/>
    </ligand>
</feature>
<dbReference type="UniPathway" id="UPA00135">
    <property type="reaction ID" value="UER00197"/>
</dbReference>
<comment type="subcellular location">
    <subcellularLocation>
        <location evidence="13">Cytoplasm</location>
    </subcellularLocation>
</comment>
<dbReference type="InterPro" id="IPR015424">
    <property type="entry name" value="PyrdxlP-dep_Trfase"/>
</dbReference>
<keyword evidence="5 13" id="KW-0032">Aminotransferase</keyword>
<dbReference type="GO" id="GO:0030170">
    <property type="term" value="F:pyridoxal phosphate binding"/>
    <property type="evidence" value="ECO:0007669"/>
    <property type="project" value="UniProtKB-UniRule"/>
</dbReference>
<dbReference type="InterPro" id="IPR015421">
    <property type="entry name" value="PyrdxlP-dep_Trfase_major"/>
</dbReference>
<comment type="caution">
    <text evidence="16">The sequence shown here is derived from an EMBL/GenBank/DDBJ whole genome shotgun (WGS) entry which is preliminary data.</text>
</comment>
<accession>A0A367EJW5</accession>
<evidence type="ECO:0000256" key="12">
    <source>
        <dbReference type="ARBA" id="ARBA00049007"/>
    </source>
</evidence>
<comment type="similarity">
    <text evidence="3 13">Belongs to the class-V pyridoxal-phosphate-dependent aminotransferase family. SerC subfamily.</text>
</comment>
<keyword evidence="10 13" id="KW-0718">Serine biosynthesis</keyword>
<dbReference type="FunFam" id="3.40.640.10:FF:000057">
    <property type="entry name" value="Phosphoserine aminotransferase"/>
    <property type="match status" value="1"/>
</dbReference>
<evidence type="ECO:0000256" key="3">
    <source>
        <dbReference type="ARBA" id="ARBA00006904"/>
    </source>
</evidence>
<evidence type="ECO:0000256" key="9">
    <source>
        <dbReference type="ARBA" id="ARBA00023096"/>
    </source>
</evidence>
<name>A0A367EJW5_9ACTN</name>
<dbReference type="Gene3D" id="3.90.1150.10">
    <property type="entry name" value="Aspartate Aminotransferase, domain 1"/>
    <property type="match status" value="1"/>
</dbReference>
<evidence type="ECO:0000256" key="8">
    <source>
        <dbReference type="ARBA" id="ARBA00022898"/>
    </source>
</evidence>
<dbReference type="InterPro" id="IPR000192">
    <property type="entry name" value="Aminotrans_V_dom"/>
</dbReference>
<evidence type="ECO:0000256" key="7">
    <source>
        <dbReference type="ARBA" id="ARBA00022679"/>
    </source>
</evidence>
<comment type="subunit">
    <text evidence="13">Homodimer.</text>
</comment>
<dbReference type="InterPro" id="IPR022278">
    <property type="entry name" value="Pser_aminoTfrase"/>
</dbReference>
<evidence type="ECO:0000256" key="14">
    <source>
        <dbReference type="SAM" id="MobiDB-lite"/>
    </source>
</evidence>
<dbReference type="RefSeq" id="WP_114016119.1">
    <property type="nucleotide sequence ID" value="NZ_QOIM01000034.1"/>
</dbReference>
<dbReference type="PANTHER" id="PTHR21152">
    <property type="entry name" value="AMINOTRANSFERASE CLASS V"/>
    <property type="match status" value="1"/>
</dbReference>
<comment type="pathway">
    <text evidence="2 13">Amino-acid biosynthesis; L-serine biosynthesis; L-serine from 3-phospho-D-glycerate: step 2/3.</text>
</comment>
<dbReference type="GO" id="GO:0005737">
    <property type="term" value="C:cytoplasm"/>
    <property type="evidence" value="ECO:0007669"/>
    <property type="project" value="UniProtKB-SubCell"/>
</dbReference>
<feature type="binding site" evidence="13">
    <location>
        <position position="103"/>
    </location>
    <ligand>
        <name>pyridoxal 5'-phosphate</name>
        <dbReference type="ChEBI" id="CHEBI:597326"/>
    </ligand>
</feature>
<evidence type="ECO:0000313" key="16">
    <source>
        <dbReference type="EMBL" id="RCG18002.1"/>
    </source>
</evidence>
<feature type="modified residue" description="N6-(pyridoxal phosphate)lysine" evidence="13">
    <location>
        <position position="196"/>
    </location>
</feature>
<dbReference type="HAMAP" id="MF_00160">
    <property type="entry name" value="SerC_aminotrans_5"/>
    <property type="match status" value="1"/>
</dbReference>
<evidence type="ECO:0000256" key="2">
    <source>
        <dbReference type="ARBA" id="ARBA00005099"/>
    </source>
</evidence>
<feature type="binding site" evidence="13">
    <location>
        <position position="172"/>
    </location>
    <ligand>
        <name>pyridoxal 5'-phosphate</name>
        <dbReference type="ChEBI" id="CHEBI:597326"/>
    </ligand>
</feature>
<feature type="region of interest" description="Disordered" evidence="14">
    <location>
        <begin position="1"/>
        <end position="20"/>
    </location>
</feature>
<comment type="catalytic activity">
    <reaction evidence="12 13">
        <text>O-phospho-L-serine + 2-oxoglutarate = 3-phosphooxypyruvate + L-glutamate</text>
        <dbReference type="Rhea" id="RHEA:14329"/>
        <dbReference type="ChEBI" id="CHEBI:16810"/>
        <dbReference type="ChEBI" id="CHEBI:18110"/>
        <dbReference type="ChEBI" id="CHEBI:29985"/>
        <dbReference type="ChEBI" id="CHEBI:57524"/>
        <dbReference type="EC" id="2.6.1.52"/>
    </reaction>
</comment>
<dbReference type="GO" id="GO:0004760">
    <property type="term" value="F:L-serine-pyruvate transaminase activity"/>
    <property type="evidence" value="ECO:0007669"/>
    <property type="project" value="TreeGrafter"/>
</dbReference>
<comment type="function">
    <text evidence="1 13">Catalyzes the reversible conversion of 3-phosphohydroxypyruvate to phosphoserine and of 3-hydroxy-2-oxo-4-phosphonooxybutanoate to phosphohydroxythreonine.</text>
</comment>
<evidence type="ECO:0000256" key="10">
    <source>
        <dbReference type="ARBA" id="ARBA00023299"/>
    </source>
</evidence>
<keyword evidence="9 13" id="KW-0664">Pyridoxine biosynthesis</keyword>
<evidence type="ECO:0000313" key="17">
    <source>
        <dbReference type="Proteomes" id="UP000253507"/>
    </source>
</evidence>
<dbReference type="GO" id="GO:0019265">
    <property type="term" value="P:glycine biosynthetic process, by transamination of glyoxylate"/>
    <property type="evidence" value="ECO:0007669"/>
    <property type="project" value="TreeGrafter"/>
</dbReference>
<comment type="caution">
    <text evidence="13">Lacks conserved residue(s) required for the propagation of feature annotation.</text>
</comment>
<feature type="binding site" evidence="13">
    <location>
        <position position="195"/>
    </location>
    <ligand>
        <name>pyridoxal 5'-phosphate</name>
        <dbReference type="ChEBI" id="CHEBI:597326"/>
    </ligand>
</feature>
<dbReference type="SUPFAM" id="SSF53383">
    <property type="entry name" value="PLP-dependent transferases"/>
    <property type="match status" value="1"/>
</dbReference>
<evidence type="ECO:0000256" key="6">
    <source>
        <dbReference type="ARBA" id="ARBA00022605"/>
    </source>
</evidence>
<evidence type="ECO:0000256" key="13">
    <source>
        <dbReference type="HAMAP-Rule" id="MF_00160"/>
    </source>
</evidence>
<keyword evidence="4 13" id="KW-0963">Cytoplasm</keyword>
<evidence type="ECO:0000256" key="5">
    <source>
        <dbReference type="ARBA" id="ARBA00022576"/>
    </source>
</evidence>
<dbReference type="Pfam" id="PF00266">
    <property type="entry name" value="Aminotran_5"/>
    <property type="match status" value="1"/>
</dbReference>
<keyword evidence="17" id="KW-1185">Reference proteome</keyword>
<dbReference type="InterPro" id="IPR015422">
    <property type="entry name" value="PyrdxlP-dep_Trfase_small"/>
</dbReference>
<dbReference type="GO" id="GO:0008453">
    <property type="term" value="F:alanine-glyoxylate transaminase activity"/>
    <property type="evidence" value="ECO:0007669"/>
    <property type="project" value="TreeGrafter"/>
</dbReference>
<dbReference type="GO" id="GO:0006564">
    <property type="term" value="P:L-serine biosynthetic process"/>
    <property type="evidence" value="ECO:0007669"/>
    <property type="project" value="UniProtKB-UniRule"/>
</dbReference>
<proteinExistence type="inferred from homology"/>
<dbReference type="InterPro" id="IPR006272">
    <property type="entry name" value="Pser_aminoTfrase_mycobac"/>
</dbReference>
<dbReference type="EMBL" id="QOIM01000034">
    <property type="protein sequence ID" value="RCG18002.1"/>
    <property type="molecule type" value="Genomic_DNA"/>
</dbReference>
<dbReference type="EC" id="2.6.1.52" evidence="13"/>
<dbReference type="Gene3D" id="3.40.640.10">
    <property type="entry name" value="Type I PLP-dependent aspartate aminotransferase-like (Major domain)"/>
    <property type="match status" value="1"/>
</dbReference>
<evidence type="ECO:0000256" key="1">
    <source>
        <dbReference type="ARBA" id="ARBA00003483"/>
    </source>
</evidence>
<feature type="domain" description="Aminotransferase class V" evidence="15">
    <location>
        <begin position="139"/>
        <end position="331"/>
    </location>
</feature>
<gene>
    <name evidence="13" type="primary">serC</name>
    <name evidence="16" type="ORF">DQ392_15090</name>
</gene>
<keyword evidence="7 13" id="KW-0808">Transferase</keyword>
<evidence type="ECO:0000256" key="11">
    <source>
        <dbReference type="ARBA" id="ARBA00047630"/>
    </source>
</evidence>
<reference evidence="16 17" key="1">
    <citation type="submission" date="2018-06" db="EMBL/GenBank/DDBJ databases">
        <title>Streptomyces reniochalinae sp. nov. and Streptomyces diacarnus sp. nov. from marine sponges.</title>
        <authorList>
            <person name="Li L."/>
        </authorList>
    </citation>
    <scope>NUCLEOTIDE SEQUENCE [LARGE SCALE GENOMIC DNA]</scope>
    <source>
        <strain evidence="16 17">LHW50302</strain>
    </source>
</reference>
<comment type="pathway">
    <text evidence="13">Cofactor biosynthesis; pyridoxine 5'-phosphate biosynthesis; pyridoxine 5'-phosphate from D-erythrose 4-phosphate: step 3/5.</text>
</comment>
<dbReference type="UniPathway" id="UPA00244">
    <property type="reaction ID" value="UER00311"/>
</dbReference>
<protein>
    <recommendedName>
        <fullName evidence="13">Phosphoserine aminotransferase</fullName>
        <ecNumber evidence="13">2.6.1.52</ecNumber>
    </recommendedName>
    <alternativeName>
        <fullName evidence="13">Phosphohydroxythreonine aminotransferase</fullName>
        <shortName evidence="13">PSAT</shortName>
    </alternativeName>
</protein>
<dbReference type="OrthoDB" id="975012at2"/>
<dbReference type="AlphaFoldDB" id="A0A367EJW5"/>
<dbReference type="Proteomes" id="UP000253507">
    <property type="component" value="Unassembled WGS sequence"/>
</dbReference>
<evidence type="ECO:0000259" key="15">
    <source>
        <dbReference type="Pfam" id="PF00266"/>
    </source>
</evidence>
<comment type="cofactor">
    <cofactor evidence="13">
        <name>pyridoxal 5'-phosphate</name>
        <dbReference type="ChEBI" id="CHEBI:597326"/>
    </cofactor>
    <text evidence="13">Binds 1 pyridoxal phosphate per subunit.</text>
</comment>
<dbReference type="GO" id="GO:0004648">
    <property type="term" value="F:O-phospho-L-serine:2-oxoglutarate aminotransferase activity"/>
    <property type="evidence" value="ECO:0007669"/>
    <property type="project" value="UniProtKB-UniRule"/>
</dbReference>
<dbReference type="PANTHER" id="PTHR21152:SF40">
    <property type="entry name" value="ALANINE--GLYOXYLATE AMINOTRANSFERASE"/>
    <property type="match status" value="1"/>
</dbReference>
<dbReference type="GO" id="GO:0008615">
    <property type="term" value="P:pyridoxine biosynthetic process"/>
    <property type="evidence" value="ECO:0007669"/>
    <property type="project" value="UniProtKB-UniRule"/>
</dbReference>
<dbReference type="PIRSF" id="PIRSF000525">
    <property type="entry name" value="SerC"/>
    <property type="match status" value="1"/>
</dbReference>
<keyword evidence="8 13" id="KW-0663">Pyridoxal phosphate</keyword>
<evidence type="ECO:0000256" key="4">
    <source>
        <dbReference type="ARBA" id="ARBA00022490"/>
    </source>
</evidence>
<comment type="catalytic activity">
    <reaction evidence="11 13">
        <text>4-(phosphooxy)-L-threonine + 2-oxoglutarate = (R)-3-hydroxy-2-oxo-4-phosphooxybutanoate + L-glutamate</text>
        <dbReference type="Rhea" id="RHEA:16573"/>
        <dbReference type="ChEBI" id="CHEBI:16810"/>
        <dbReference type="ChEBI" id="CHEBI:29985"/>
        <dbReference type="ChEBI" id="CHEBI:58452"/>
        <dbReference type="ChEBI" id="CHEBI:58538"/>
        <dbReference type="EC" id="2.6.1.52"/>
    </reaction>
</comment>
<organism evidence="16 17">
    <name type="scientific">Streptomyces reniochalinae</name>
    <dbReference type="NCBI Taxonomy" id="2250578"/>
    <lineage>
        <taxon>Bacteria</taxon>
        <taxon>Bacillati</taxon>
        <taxon>Actinomycetota</taxon>
        <taxon>Actinomycetes</taxon>
        <taxon>Kitasatosporales</taxon>
        <taxon>Streptomycetaceae</taxon>
        <taxon>Streptomyces</taxon>
    </lineage>
</organism>
<feature type="binding site" evidence="13">
    <location>
        <begin position="247"/>
        <end position="248"/>
    </location>
    <ligand>
        <name>pyridoxal 5'-phosphate</name>
        <dbReference type="ChEBI" id="CHEBI:597326"/>
    </ligand>
</feature>
<feature type="binding site" evidence="13">
    <location>
        <position position="45"/>
    </location>
    <ligand>
        <name>L-glutamate</name>
        <dbReference type="ChEBI" id="CHEBI:29985"/>
    </ligand>
</feature>
<sequence>MADLQIPADIKPADGRFGSGPSKVREEALTALAATGTSLMGTSHRQAPVKDLVGKVREGVRSLFSLPEGYEVILGNGGSTAFWDIATHGLITSRSQHLSFGEFSSKFAKAAQQAPWLGEPSVISADPGTHPEARGEQGIDVYALTHNETSTGVAMPLRRVPGADDGALVLVDATSGAGGLPVDIAETDVYYFAPQKSFAADGGLWIGVFSPAAIERAERIAASDRHIPAFFDLKTAIDNSRKNQTYNTPALATLFLLNDQLEWINGRGGLDWAVQRTADSSGRLYGWAEKASFATPFVTDPAQRSQVVGTIDFSDDVDAAAVAKVLRANGVVDTDPYRKLGRNQLRVAMFPAVEPADVEALTACVDYVIENL</sequence>